<proteinExistence type="inferred from homology"/>
<reference evidence="9 10" key="1">
    <citation type="submission" date="2023-10" db="EMBL/GenBank/DDBJ databases">
        <title>Development of a sustainable strategy for remediation of hydrocarbon-contaminated territories based on the waste exchange concept.</title>
        <authorList>
            <person name="Krivoruchko A."/>
        </authorList>
    </citation>
    <scope>NUCLEOTIDE SEQUENCE [LARGE SCALE GENOMIC DNA]</scope>
    <source>
        <strain evidence="9 10">IEGM 1203</strain>
    </source>
</reference>
<dbReference type="PANTHER" id="PTHR43163:SF6">
    <property type="entry name" value="DIPEPTIDE TRANSPORT SYSTEM PERMEASE PROTEIN DPPB-RELATED"/>
    <property type="match status" value="1"/>
</dbReference>
<evidence type="ECO:0000256" key="1">
    <source>
        <dbReference type="ARBA" id="ARBA00004651"/>
    </source>
</evidence>
<feature type="transmembrane region" description="Helical" evidence="7">
    <location>
        <begin position="107"/>
        <end position="130"/>
    </location>
</feature>
<feature type="transmembrane region" description="Helical" evidence="7">
    <location>
        <begin position="181"/>
        <end position="201"/>
    </location>
</feature>
<evidence type="ECO:0000256" key="5">
    <source>
        <dbReference type="ARBA" id="ARBA00022989"/>
    </source>
</evidence>
<dbReference type="Proteomes" id="UP001185927">
    <property type="component" value="Unassembled WGS sequence"/>
</dbReference>
<evidence type="ECO:0000256" key="7">
    <source>
        <dbReference type="RuleBase" id="RU363032"/>
    </source>
</evidence>
<keyword evidence="10" id="KW-1185">Reference proteome</keyword>
<evidence type="ECO:0000313" key="9">
    <source>
        <dbReference type="EMBL" id="MDV6271001.1"/>
    </source>
</evidence>
<dbReference type="EMBL" id="JAWLKB010000028">
    <property type="protein sequence ID" value="MDV6271001.1"/>
    <property type="molecule type" value="Genomic_DNA"/>
</dbReference>
<dbReference type="InterPro" id="IPR000515">
    <property type="entry name" value="MetI-like"/>
</dbReference>
<evidence type="ECO:0000313" key="10">
    <source>
        <dbReference type="Proteomes" id="UP001185927"/>
    </source>
</evidence>
<dbReference type="SUPFAM" id="SSF161098">
    <property type="entry name" value="MetI-like"/>
    <property type="match status" value="1"/>
</dbReference>
<dbReference type="RefSeq" id="WP_317545449.1">
    <property type="nucleotide sequence ID" value="NZ_JAWLKB010000028.1"/>
</dbReference>
<feature type="transmembrane region" description="Helical" evidence="7">
    <location>
        <begin position="236"/>
        <end position="261"/>
    </location>
</feature>
<comment type="caution">
    <text evidence="9">The sequence shown here is derived from an EMBL/GenBank/DDBJ whole genome shotgun (WGS) entry which is preliminary data.</text>
</comment>
<protein>
    <submittedName>
        <fullName evidence="9">ABC transporter permease</fullName>
    </submittedName>
</protein>
<keyword evidence="3" id="KW-1003">Cell membrane</keyword>
<evidence type="ECO:0000259" key="8">
    <source>
        <dbReference type="PROSITE" id="PS50928"/>
    </source>
</evidence>
<feature type="domain" description="ABC transmembrane type-1" evidence="8">
    <location>
        <begin position="103"/>
        <end position="300"/>
    </location>
</feature>
<evidence type="ECO:0000256" key="4">
    <source>
        <dbReference type="ARBA" id="ARBA00022692"/>
    </source>
</evidence>
<dbReference type="PANTHER" id="PTHR43163">
    <property type="entry name" value="DIPEPTIDE TRANSPORT SYSTEM PERMEASE PROTEIN DPPB-RELATED"/>
    <property type="match status" value="1"/>
</dbReference>
<keyword evidence="2 7" id="KW-0813">Transport</keyword>
<dbReference type="Gene3D" id="1.10.3720.10">
    <property type="entry name" value="MetI-like"/>
    <property type="match status" value="1"/>
</dbReference>
<evidence type="ECO:0000256" key="3">
    <source>
        <dbReference type="ARBA" id="ARBA00022475"/>
    </source>
</evidence>
<dbReference type="Pfam" id="PF00528">
    <property type="entry name" value="BPD_transp_1"/>
    <property type="match status" value="1"/>
</dbReference>
<accession>A0ABU4C403</accession>
<feature type="transmembrane region" description="Helical" evidence="7">
    <location>
        <begin position="139"/>
        <end position="161"/>
    </location>
</feature>
<feature type="transmembrane region" description="Helical" evidence="7">
    <location>
        <begin position="281"/>
        <end position="300"/>
    </location>
</feature>
<keyword evidence="4 7" id="KW-0812">Transmembrane</keyword>
<gene>
    <name evidence="9" type="ORF">R3Q16_30705</name>
</gene>
<dbReference type="CDD" id="cd06261">
    <property type="entry name" value="TM_PBP2"/>
    <property type="match status" value="1"/>
</dbReference>
<dbReference type="PROSITE" id="PS50928">
    <property type="entry name" value="ABC_TM1"/>
    <property type="match status" value="1"/>
</dbReference>
<organism evidence="9 10">
    <name type="scientific">Rhodococcus globerulus</name>
    <dbReference type="NCBI Taxonomy" id="33008"/>
    <lineage>
        <taxon>Bacteria</taxon>
        <taxon>Bacillati</taxon>
        <taxon>Actinomycetota</taxon>
        <taxon>Actinomycetes</taxon>
        <taxon>Mycobacteriales</taxon>
        <taxon>Nocardiaceae</taxon>
        <taxon>Rhodococcus</taxon>
    </lineage>
</organism>
<dbReference type="InterPro" id="IPR045621">
    <property type="entry name" value="BPD_transp_1_N"/>
</dbReference>
<dbReference type="InterPro" id="IPR035906">
    <property type="entry name" value="MetI-like_sf"/>
</dbReference>
<evidence type="ECO:0000256" key="6">
    <source>
        <dbReference type="ARBA" id="ARBA00023136"/>
    </source>
</evidence>
<name>A0ABU4C403_RHOGO</name>
<dbReference type="Pfam" id="PF19300">
    <property type="entry name" value="BPD_transp_1_N"/>
    <property type="match status" value="1"/>
</dbReference>
<feature type="transmembrane region" description="Helical" evidence="7">
    <location>
        <begin position="12"/>
        <end position="34"/>
    </location>
</feature>
<comment type="similarity">
    <text evidence="7">Belongs to the binding-protein-dependent transport system permease family.</text>
</comment>
<sequence length="331" mass="35562">MTDSFRRSLAKRALQGIFVVWAAFTLTFALLYVLPYDAVDVMYNPSDGQTLTNEQKDNVREHLGLGGSAFQQYFDQLSRAVHGDFGTSVVSGENVSSLVLTALPHTALLTVAALSVALPLAAVVAVTAAYTRSKWLGNLLAAVPSIGVSMPIFLVGLVLLQVFSFRLGWFPPMGDAGLGSIVLPATTLALPVSAPIAQVLITNLEAGMRSPYVVVARAKGATRWWALIREVVRNSVLPAVTMLGIVLGNLLAGAIIVETVFSRPGLGRLTELAVRNQDFRVLQAVVVVVAITYVIANYVVDTVYPLLDPRLRSASDNRSTSTIKSLQRSIR</sequence>
<keyword evidence="6 7" id="KW-0472">Membrane</keyword>
<evidence type="ECO:0000256" key="2">
    <source>
        <dbReference type="ARBA" id="ARBA00022448"/>
    </source>
</evidence>
<comment type="subcellular location">
    <subcellularLocation>
        <location evidence="1 7">Cell membrane</location>
        <topology evidence="1 7">Multi-pass membrane protein</topology>
    </subcellularLocation>
</comment>
<keyword evidence="5 7" id="KW-1133">Transmembrane helix</keyword>